<feature type="chain" id="PRO_5003121086" description="Leucine-rich repeat-containing N-terminal plant-type domain-containing protein" evidence="9">
    <location>
        <begin position="20"/>
        <end position="1029"/>
    </location>
</feature>
<dbReference type="InterPro" id="IPR011990">
    <property type="entry name" value="TPR-like_helical_dom_sf"/>
</dbReference>
<evidence type="ECO:0000259" key="10">
    <source>
        <dbReference type="Pfam" id="PF08263"/>
    </source>
</evidence>
<keyword evidence="12" id="KW-1185">Reference proteome</keyword>
<proteinExistence type="inferred from homology"/>
<dbReference type="PANTHER" id="PTHR48057">
    <property type="entry name" value="LEUCINE-RICH REPEAT SERINE/THREONINE-PROTEIN KINASE 1"/>
    <property type="match status" value="1"/>
</dbReference>
<dbReference type="InterPro" id="IPR001611">
    <property type="entry name" value="Leu-rich_rpt"/>
</dbReference>
<dbReference type="InterPro" id="IPR002885">
    <property type="entry name" value="PPR_rpt"/>
</dbReference>
<dbReference type="Gene3D" id="1.25.40.10">
    <property type="entry name" value="Tetratricopeptide repeat domain"/>
    <property type="match status" value="1"/>
</dbReference>
<evidence type="ECO:0000256" key="2">
    <source>
        <dbReference type="ARBA" id="ARBA00004479"/>
    </source>
</evidence>
<keyword evidence="4" id="KW-1003">Cell membrane</keyword>
<dbReference type="InterPro" id="IPR036265">
    <property type="entry name" value="HIT-like_sf"/>
</dbReference>
<comment type="similarity">
    <text evidence="3">Belongs to the RLP family.</text>
</comment>
<evidence type="ECO:0000256" key="5">
    <source>
        <dbReference type="ARBA" id="ARBA00022614"/>
    </source>
</evidence>
<evidence type="ECO:0000256" key="3">
    <source>
        <dbReference type="ARBA" id="ARBA00009592"/>
    </source>
</evidence>
<dbReference type="InterPro" id="IPR013210">
    <property type="entry name" value="LRR_N_plant-typ"/>
</dbReference>
<dbReference type="Pfam" id="PF08263">
    <property type="entry name" value="LRRNT_2"/>
    <property type="match status" value="1"/>
</dbReference>
<accession>D8QPG1</accession>
<evidence type="ECO:0000313" key="11">
    <source>
        <dbReference type="EMBL" id="EFJ38274.1"/>
    </source>
</evidence>
<dbReference type="FunFam" id="3.80.10.10:FF:000400">
    <property type="entry name" value="Nuclear pore complex protein NUP107"/>
    <property type="match status" value="1"/>
</dbReference>
<dbReference type="eggNOG" id="KOG4197">
    <property type="taxonomic scope" value="Eukaryota"/>
</dbReference>
<dbReference type="KEGG" id="smo:SELMODRAFT_402057"/>
<dbReference type="InterPro" id="IPR032675">
    <property type="entry name" value="LRR_dom_sf"/>
</dbReference>
<dbReference type="PANTHER" id="PTHR48057:SF19">
    <property type="entry name" value="LEUCINE-RICH REPEAT-CONTAINING N-TERMINAL PLANT-TYPE DOMAIN-CONTAINING PROTEIN"/>
    <property type="match status" value="1"/>
</dbReference>
<dbReference type="GO" id="GO:0005886">
    <property type="term" value="C:plasma membrane"/>
    <property type="evidence" value="ECO:0007669"/>
    <property type="project" value="UniProtKB-SubCell"/>
</dbReference>
<dbReference type="SUPFAM" id="SSF52047">
    <property type="entry name" value="RNI-like"/>
    <property type="match status" value="1"/>
</dbReference>
<protein>
    <recommendedName>
        <fullName evidence="10">Leucine-rich repeat-containing N-terminal plant-type domain-containing protein</fullName>
    </recommendedName>
</protein>
<dbReference type="InterPro" id="IPR052595">
    <property type="entry name" value="LRRC69/RLP"/>
</dbReference>
<dbReference type="SMART" id="SM00369">
    <property type="entry name" value="LRR_TYP"/>
    <property type="match status" value="4"/>
</dbReference>
<dbReference type="AlphaFoldDB" id="D8QPG1"/>
<gene>
    <name evidence="11" type="ORF">SELMODRAFT_402057</name>
</gene>
<dbReference type="HOGENOM" id="CLU_294643_0_0_1"/>
<evidence type="ECO:0000313" key="12">
    <source>
        <dbReference type="Proteomes" id="UP000001514"/>
    </source>
</evidence>
<keyword evidence="8" id="KW-0472">Membrane</keyword>
<keyword evidence="5" id="KW-0433">Leucine-rich repeat</keyword>
<evidence type="ECO:0000256" key="9">
    <source>
        <dbReference type="SAM" id="SignalP"/>
    </source>
</evidence>
<reference evidence="11 12" key="1">
    <citation type="journal article" date="2011" name="Science">
        <title>The Selaginella genome identifies genetic changes associated with the evolution of vascular plants.</title>
        <authorList>
            <person name="Banks J.A."/>
            <person name="Nishiyama T."/>
            <person name="Hasebe M."/>
            <person name="Bowman J.L."/>
            <person name="Gribskov M."/>
            <person name="dePamphilis C."/>
            <person name="Albert V.A."/>
            <person name="Aono N."/>
            <person name="Aoyama T."/>
            <person name="Ambrose B.A."/>
            <person name="Ashton N.W."/>
            <person name="Axtell M.J."/>
            <person name="Barker E."/>
            <person name="Barker M.S."/>
            <person name="Bennetzen J.L."/>
            <person name="Bonawitz N.D."/>
            <person name="Chapple C."/>
            <person name="Cheng C."/>
            <person name="Correa L.G."/>
            <person name="Dacre M."/>
            <person name="DeBarry J."/>
            <person name="Dreyer I."/>
            <person name="Elias M."/>
            <person name="Engstrom E.M."/>
            <person name="Estelle M."/>
            <person name="Feng L."/>
            <person name="Finet C."/>
            <person name="Floyd S.K."/>
            <person name="Frommer W.B."/>
            <person name="Fujita T."/>
            <person name="Gramzow L."/>
            <person name="Gutensohn M."/>
            <person name="Harholt J."/>
            <person name="Hattori M."/>
            <person name="Heyl A."/>
            <person name="Hirai T."/>
            <person name="Hiwatashi Y."/>
            <person name="Ishikawa M."/>
            <person name="Iwata M."/>
            <person name="Karol K.G."/>
            <person name="Koehler B."/>
            <person name="Kolukisaoglu U."/>
            <person name="Kubo M."/>
            <person name="Kurata T."/>
            <person name="Lalonde S."/>
            <person name="Li K."/>
            <person name="Li Y."/>
            <person name="Litt A."/>
            <person name="Lyons E."/>
            <person name="Manning G."/>
            <person name="Maruyama T."/>
            <person name="Michael T.P."/>
            <person name="Mikami K."/>
            <person name="Miyazaki S."/>
            <person name="Morinaga S."/>
            <person name="Murata T."/>
            <person name="Mueller-Roeber B."/>
            <person name="Nelson D.R."/>
            <person name="Obara M."/>
            <person name="Oguri Y."/>
            <person name="Olmstead R.G."/>
            <person name="Onodera N."/>
            <person name="Petersen B.L."/>
            <person name="Pils B."/>
            <person name="Prigge M."/>
            <person name="Rensing S.A."/>
            <person name="Riano-Pachon D.M."/>
            <person name="Roberts A.W."/>
            <person name="Sato Y."/>
            <person name="Scheller H.V."/>
            <person name="Schulz B."/>
            <person name="Schulz C."/>
            <person name="Shakirov E.V."/>
            <person name="Shibagaki N."/>
            <person name="Shinohara N."/>
            <person name="Shippen D.E."/>
            <person name="Soerensen I."/>
            <person name="Sotooka R."/>
            <person name="Sugimoto N."/>
            <person name="Sugita M."/>
            <person name="Sumikawa N."/>
            <person name="Tanurdzic M."/>
            <person name="Theissen G."/>
            <person name="Ulvskov P."/>
            <person name="Wakazuki S."/>
            <person name="Weng J.K."/>
            <person name="Willats W.W."/>
            <person name="Wipf D."/>
            <person name="Wolf P.G."/>
            <person name="Yang L."/>
            <person name="Zimmer A.D."/>
            <person name="Zhu Q."/>
            <person name="Mitros T."/>
            <person name="Hellsten U."/>
            <person name="Loque D."/>
            <person name="Otillar R."/>
            <person name="Salamov A."/>
            <person name="Schmutz J."/>
            <person name="Shapiro H."/>
            <person name="Lindquist E."/>
            <person name="Lucas S."/>
            <person name="Rokhsar D."/>
            <person name="Grigoriev I.V."/>
        </authorList>
    </citation>
    <scope>NUCLEOTIDE SEQUENCE [LARGE SCALE GENOMIC DNA]</scope>
</reference>
<feature type="signal peptide" evidence="9">
    <location>
        <begin position="1"/>
        <end position="19"/>
    </location>
</feature>
<sequence>MAPMLLLFFLCALVHCLRAVTEVEVLLDFKKNIINGASLLPDWNAENSTLFCSWRGVLCDESGAYVTALELPGMNLTGRITNQIGHLSSLKGLDLHENNFFGEIPSSLGNCSKLFYVYLYANHLSGAIPASLAFCDSGPIRHLLLSDNSLEGSIPSSFCNTSSMVIRLSLRSNKMNGNLSCKPQIIRHLDLSHNRFTGSIPDNWTVNYLDLSYNSLSGTIPARYSDAVILDLSNNMLSGEIPAPNNNCFWLQILDLSYNRLTGTFPESLGTCMHLHILNVERNLMAGEISLNFSGLGNLNSLQLSGNQFSGLIPRSFYSFPGRLDSMERSPIDTKYVYCNSGLLLLDLSYNNFSGTFPEIFCTWHCLKVLLLSSNQLSGTIPKCIGNISNARVIDLSSNKFSGELSTTSLINLTAFRSVSNWSIGWYSFLNLGDNSGTEADDFTAYDKPFDFNVNVKGRRSTYQKLSDSFTMFDVSSNLLRGHIPPFDHLQGLMHLNLSFNKFDGQIPRELSGLKSLESLDLSSNALSGSIPPALGEISSLSSFNISHNNLSGRIPSSGNLNTRFVEAAFDGNPLLCGAPLPPCHVPSSSLSPRSPVINDWGAPGKLHKALAELIRECKSVAEAREFHRHIVSTDLTSCAHGVYLSNLLIDAFGRCSSVQDSCIVFHSLRPRNFFSWRSLLAACLHDSLLAEAAQILAKTPQMDVVGGASMVGAHAQSGDPDAAKAGFDRMPCPNCITWTALLSGYARNGHLDRGNPHSHQNSFESSVIVLVAPFEARFPFETWIIPINHSSNFEKTSDSKIGDLGRLLHLTLKKIVQQFPGAPYDYVLYNNPFCKETKTEYFRWYIAILPRLGVLGGFELATGWTINTVRIFLIIQAMLDNFSRIVREVRDFHAHCALSIEFFDGFSQSSCTWFSILKLAVTNDTERFYKLSGNERDHSRILVLVATYDGLLDQRITVLSIKESCILELNRRKTLQCNLHDPNQRGYGYIETYPIPCGIALGDLSVSLVHLSLALGRRIWSWKLIWVE</sequence>
<dbReference type="PRINTS" id="PR00019">
    <property type="entry name" value="LEURICHRPT"/>
</dbReference>
<evidence type="ECO:0000256" key="4">
    <source>
        <dbReference type="ARBA" id="ARBA00022475"/>
    </source>
</evidence>
<dbReference type="SUPFAM" id="SSF54197">
    <property type="entry name" value="HIT-like"/>
    <property type="match status" value="1"/>
</dbReference>
<dbReference type="Proteomes" id="UP000001514">
    <property type="component" value="Unassembled WGS sequence"/>
</dbReference>
<dbReference type="FunFam" id="3.80.10.10:FF:000213">
    <property type="entry name" value="Tyrosine-sulfated glycopeptide receptor 1"/>
    <property type="match status" value="1"/>
</dbReference>
<comment type="subcellular location">
    <subcellularLocation>
        <location evidence="1">Cell membrane</location>
    </subcellularLocation>
    <subcellularLocation>
        <location evidence="2">Membrane</location>
        <topology evidence="2">Single-pass type I membrane protein</topology>
    </subcellularLocation>
</comment>
<dbReference type="Pfam" id="PF01535">
    <property type="entry name" value="PPR"/>
    <property type="match status" value="1"/>
</dbReference>
<dbReference type="Pfam" id="PF13855">
    <property type="entry name" value="LRR_8"/>
    <property type="match status" value="1"/>
</dbReference>
<evidence type="ECO:0000256" key="6">
    <source>
        <dbReference type="ARBA" id="ARBA00022729"/>
    </source>
</evidence>
<dbReference type="Gramene" id="EFJ38274">
    <property type="protein sequence ID" value="EFJ38274"/>
    <property type="gene ID" value="SELMODRAFT_402057"/>
</dbReference>
<dbReference type="Gene3D" id="3.80.10.10">
    <property type="entry name" value="Ribonuclease Inhibitor"/>
    <property type="match status" value="5"/>
</dbReference>
<evidence type="ECO:0000256" key="1">
    <source>
        <dbReference type="ARBA" id="ARBA00004236"/>
    </source>
</evidence>
<dbReference type="InterPro" id="IPR003591">
    <property type="entry name" value="Leu-rich_rpt_typical-subtyp"/>
</dbReference>
<keyword evidence="7" id="KW-0677">Repeat</keyword>
<organism evidence="12">
    <name type="scientific">Selaginella moellendorffii</name>
    <name type="common">Spikemoss</name>
    <dbReference type="NCBI Taxonomy" id="88036"/>
    <lineage>
        <taxon>Eukaryota</taxon>
        <taxon>Viridiplantae</taxon>
        <taxon>Streptophyta</taxon>
        <taxon>Embryophyta</taxon>
        <taxon>Tracheophyta</taxon>
        <taxon>Lycopodiopsida</taxon>
        <taxon>Selaginellales</taxon>
        <taxon>Selaginellaceae</taxon>
        <taxon>Selaginella</taxon>
    </lineage>
</organism>
<keyword evidence="6 9" id="KW-0732">Signal</keyword>
<feature type="domain" description="Leucine-rich repeat-containing N-terminal plant-type" evidence="10">
    <location>
        <begin position="22"/>
        <end position="60"/>
    </location>
</feature>
<name>D8QPG1_SELML</name>
<evidence type="ECO:0000256" key="8">
    <source>
        <dbReference type="ARBA" id="ARBA00023136"/>
    </source>
</evidence>
<dbReference type="Gene3D" id="3.30.428.10">
    <property type="entry name" value="HIT-like"/>
    <property type="match status" value="1"/>
</dbReference>
<dbReference type="eggNOG" id="KOG2958">
    <property type="taxonomic scope" value="Eukaryota"/>
</dbReference>
<dbReference type="InParanoid" id="D8QPG1"/>
<dbReference type="EMBL" id="GL377565">
    <property type="protein sequence ID" value="EFJ38274.1"/>
    <property type="molecule type" value="Genomic_DNA"/>
</dbReference>
<dbReference type="Pfam" id="PF00560">
    <property type="entry name" value="LRR_1"/>
    <property type="match status" value="7"/>
</dbReference>
<evidence type="ECO:0000256" key="7">
    <source>
        <dbReference type="ARBA" id="ARBA00022737"/>
    </source>
</evidence>